<dbReference type="RefSeq" id="XP_062723619.1">
    <property type="nucleotide sequence ID" value="XM_062867349.1"/>
</dbReference>
<gene>
    <name evidence="1" type="ORF">B0T15DRAFT_499748</name>
</gene>
<keyword evidence="2" id="KW-1185">Reference proteome</keyword>
<evidence type="ECO:0000313" key="1">
    <source>
        <dbReference type="EMBL" id="KAK3307839.1"/>
    </source>
</evidence>
<dbReference type="AlphaFoldDB" id="A0AAJ0GXA6"/>
<reference evidence="1" key="1">
    <citation type="journal article" date="2023" name="Mol. Phylogenet. Evol.">
        <title>Genome-scale phylogeny and comparative genomics of the fungal order Sordariales.</title>
        <authorList>
            <person name="Hensen N."/>
            <person name="Bonometti L."/>
            <person name="Westerberg I."/>
            <person name="Brannstrom I.O."/>
            <person name="Guillou S."/>
            <person name="Cros-Aarteil S."/>
            <person name="Calhoun S."/>
            <person name="Haridas S."/>
            <person name="Kuo A."/>
            <person name="Mondo S."/>
            <person name="Pangilinan J."/>
            <person name="Riley R."/>
            <person name="LaButti K."/>
            <person name="Andreopoulos B."/>
            <person name="Lipzen A."/>
            <person name="Chen C."/>
            <person name="Yan M."/>
            <person name="Daum C."/>
            <person name="Ng V."/>
            <person name="Clum A."/>
            <person name="Steindorff A."/>
            <person name="Ohm R.A."/>
            <person name="Martin F."/>
            <person name="Silar P."/>
            <person name="Natvig D.O."/>
            <person name="Lalanne C."/>
            <person name="Gautier V."/>
            <person name="Ament-Velasquez S.L."/>
            <person name="Kruys A."/>
            <person name="Hutchinson M.I."/>
            <person name="Powell A.J."/>
            <person name="Barry K."/>
            <person name="Miller A.N."/>
            <person name="Grigoriev I.V."/>
            <person name="Debuchy R."/>
            <person name="Gladieux P."/>
            <person name="Hiltunen Thoren M."/>
            <person name="Johannesson H."/>
        </authorList>
    </citation>
    <scope>NUCLEOTIDE SEQUENCE</scope>
    <source>
        <strain evidence="1">CBS 333.67</strain>
    </source>
</reference>
<evidence type="ECO:0000313" key="2">
    <source>
        <dbReference type="Proteomes" id="UP001273166"/>
    </source>
</evidence>
<reference evidence="1" key="2">
    <citation type="submission" date="2023-06" db="EMBL/GenBank/DDBJ databases">
        <authorList>
            <consortium name="Lawrence Berkeley National Laboratory"/>
            <person name="Mondo S.J."/>
            <person name="Hensen N."/>
            <person name="Bonometti L."/>
            <person name="Westerberg I."/>
            <person name="Brannstrom I.O."/>
            <person name="Guillou S."/>
            <person name="Cros-Aarteil S."/>
            <person name="Calhoun S."/>
            <person name="Haridas S."/>
            <person name="Kuo A."/>
            <person name="Pangilinan J."/>
            <person name="Riley R."/>
            <person name="Labutti K."/>
            <person name="Andreopoulos B."/>
            <person name="Lipzen A."/>
            <person name="Chen C."/>
            <person name="Yanf M."/>
            <person name="Daum C."/>
            <person name="Ng V."/>
            <person name="Clum A."/>
            <person name="Steindorff A."/>
            <person name="Ohm R."/>
            <person name="Martin F."/>
            <person name="Silar P."/>
            <person name="Natvig D."/>
            <person name="Lalanne C."/>
            <person name="Gautier V."/>
            <person name="Ament-Velasquez S.L."/>
            <person name="Kruys A."/>
            <person name="Hutchinson M.I."/>
            <person name="Powell A.J."/>
            <person name="Barry K."/>
            <person name="Miller A.N."/>
            <person name="Grigoriev I.V."/>
            <person name="Debuchy R."/>
            <person name="Gladieux P."/>
            <person name="Thoren M.H."/>
            <person name="Johannesson H."/>
        </authorList>
    </citation>
    <scope>NUCLEOTIDE SEQUENCE</scope>
    <source>
        <strain evidence="1">CBS 333.67</strain>
    </source>
</reference>
<dbReference type="GeneID" id="87886178"/>
<dbReference type="EMBL" id="JAUDZG010000002">
    <property type="protein sequence ID" value="KAK3307839.1"/>
    <property type="molecule type" value="Genomic_DNA"/>
</dbReference>
<accession>A0AAJ0GXA6</accession>
<name>A0AAJ0GXA6_9PEZI</name>
<comment type="caution">
    <text evidence="1">The sequence shown here is derived from an EMBL/GenBank/DDBJ whole genome shotgun (WGS) entry which is preliminary data.</text>
</comment>
<proteinExistence type="predicted"/>
<dbReference type="Proteomes" id="UP001273166">
    <property type="component" value="Unassembled WGS sequence"/>
</dbReference>
<protein>
    <submittedName>
        <fullName evidence="1">Uncharacterized protein</fullName>
    </submittedName>
</protein>
<sequence>MSEKRDSSQFINPSNLTLPSTPSAAAYRNLKSETLAAEAASTTLTRTNTAAPSLSSPDRYPAPFTTENIHYTPREIAFKRTICAIERLKIAQEGWALVAQALVQSGTIPDNETVSREMSAFGHALCGRHAAAFFLANALEDMSPEDWFARGQSQRRKWDATLRRLQTLKGLEASLVCWERVVLELVDLVERREASSRRDEWDYEVEWTERLSKVLGRWREGLPSRP</sequence>
<organism evidence="1 2">
    <name type="scientific">Chaetomium strumarium</name>
    <dbReference type="NCBI Taxonomy" id="1170767"/>
    <lineage>
        <taxon>Eukaryota</taxon>
        <taxon>Fungi</taxon>
        <taxon>Dikarya</taxon>
        <taxon>Ascomycota</taxon>
        <taxon>Pezizomycotina</taxon>
        <taxon>Sordariomycetes</taxon>
        <taxon>Sordariomycetidae</taxon>
        <taxon>Sordariales</taxon>
        <taxon>Chaetomiaceae</taxon>
        <taxon>Chaetomium</taxon>
    </lineage>
</organism>